<evidence type="ECO:0000313" key="3">
    <source>
        <dbReference type="Proteomes" id="UP000663193"/>
    </source>
</evidence>
<dbReference type="EMBL" id="CP069027">
    <property type="protein sequence ID" value="QRC95450.1"/>
    <property type="molecule type" value="Genomic_DNA"/>
</dbReference>
<dbReference type="KEGG" id="pno:SNOG_03134"/>
<dbReference type="RefSeq" id="XP_001793715.1">
    <property type="nucleotide sequence ID" value="XM_001793663.1"/>
</dbReference>
<dbReference type="AlphaFoldDB" id="A0A7U2F2I6"/>
<proteinExistence type="predicted"/>
<evidence type="ECO:0000256" key="1">
    <source>
        <dbReference type="SAM" id="MobiDB-lite"/>
    </source>
</evidence>
<feature type="region of interest" description="Disordered" evidence="1">
    <location>
        <begin position="103"/>
        <end position="189"/>
    </location>
</feature>
<dbReference type="Proteomes" id="UP000663193">
    <property type="component" value="Chromosome 5"/>
</dbReference>
<keyword evidence="3" id="KW-1185">Reference proteome</keyword>
<dbReference type="OrthoDB" id="3795038at2759"/>
<dbReference type="VEuPathDB" id="FungiDB:JI435_031340"/>
<gene>
    <name evidence="2" type="ORF">JI435_031340</name>
</gene>
<accession>A0A7U2F2I6</accession>
<name>A0A7U2F2I6_PHANO</name>
<reference evidence="3" key="1">
    <citation type="journal article" date="2021" name="BMC Genomics">
        <title>Chromosome-level genome assembly and manually-curated proteome of model necrotroph Parastagonospora nodorum Sn15 reveals a genome-wide trove of candidate effector homologs, and redundancy of virulence-related functions within an accessory chromosome.</title>
        <authorList>
            <person name="Bertazzoni S."/>
            <person name="Jones D.A.B."/>
            <person name="Phan H.T."/>
            <person name="Tan K.-C."/>
            <person name="Hane J.K."/>
        </authorList>
    </citation>
    <scope>NUCLEOTIDE SEQUENCE [LARGE SCALE GENOMIC DNA]</scope>
    <source>
        <strain evidence="3">SN15 / ATCC MYA-4574 / FGSC 10173)</strain>
    </source>
</reference>
<organism evidence="2 3">
    <name type="scientific">Phaeosphaeria nodorum (strain SN15 / ATCC MYA-4574 / FGSC 10173)</name>
    <name type="common">Glume blotch fungus</name>
    <name type="synonym">Parastagonospora nodorum</name>
    <dbReference type="NCBI Taxonomy" id="321614"/>
    <lineage>
        <taxon>Eukaryota</taxon>
        <taxon>Fungi</taxon>
        <taxon>Dikarya</taxon>
        <taxon>Ascomycota</taxon>
        <taxon>Pezizomycotina</taxon>
        <taxon>Dothideomycetes</taxon>
        <taxon>Pleosporomycetidae</taxon>
        <taxon>Pleosporales</taxon>
        <taxon>Pleosporineae</taxon>
        <taxon>Phaeosphaeriaceae</taxon>
        <taxon>Parastagonospora</taxon>
    </lineage>
</organism>
<sequence length="189" mass="21259">MLTSLRIRLYSGLLSSFFQSFSYLFHFINQFIQDDPHIQHTTMADKNAKSGWTDREILVCLLNVMEYSNCKLEYGDVPYPPGRNANGFRQKINNLKRELKGEFESIKAGNPVDSTPKKKTADATPKSTPRKRKAAAEEDGEETPKKRGRPKKGAAKSEEPVEAEAETVVKDEPENHLGAGFEAEIVEQV</sequence>
<evidence type="ECO:0000313" key="2">
    <source>
        <dbReference type="EMBL" id="QRC95450.1"/>
    </source>
</evidence>
<protein>
    <submittedName>
        <fullName evidence="2">Uncharacterized protein</fullName>
    </submittedName>
</protein>